<evidence type="ECO:0000313" key="4">
    <source>
        <dbReference type="Proteomes" id="UP000094068"/>
    </source>
</evidence>
<feature type="region of interest" description="Disordered" evidence="1">
    <location>
        <begin position="61"/>
        <end position="88"/>
    </location>
</feature>
<keyword evidence="4" id="KW-1185">Reference proteome</keyword>
<dbReference type="Proteomes" id="UP000094068">
    <property type="component" value="Unassembled WGS sequence"/>
</dbReference>
<name>A0A1E5GH42_9ENTE</name>
<organism evidence="3 4">
    <name type="scientific">Enterococcus ureasiticus</name>
    <dbReference type="NCBI Taxonomy" id="903984"/>
    <lineage>
        <taxon>Bacteria</taxon>
        <taxon>Bacillati</taxon>
        <taxon>Bacillota</taxon>
        <taxon>Bacilli</taxon>
        <taxon>Lactobacillales</taxon>
        <taxon>Enterococcaceae</taxon>
        <taxon>Enterococcus</taxon>
    </lineage>
</organism>
<evidence type="ECO:0000256" key="2">
    <source>
        <dbReference type="SAM" id="SignalP"/>
    </source>
</evidence>
<feature type="signal peptide" evidence="2">
    <location>
        <begin position="1"/>
        <end position="28"/>
    </location>
</feature>
<feature type="compositionally biased region" description="Polar residues" evidence="1">
    <location>
        <begin position="63"/>
        <end position="74"/>
    </location>
</feature>
<dbReference type="STRING" id="903984.BCR21_07355"/>
<evidence type="ECO:0000313" key="3">
    <source>
        <dbReference type="EMBL" id="OEG12046.1"/>
    </source>
</evidence>
<evidence type="ECO:0000256" key="1">
    <source>
        <dbReference type="SAM" id="MobiDB-lite"/>
    </source>
</evidence>
<protein>
    <recommendedName>
        <fullName evidence="5">WxL domain-containing protein</fullName>
    </recommendedName>
</protein>
<dbReference type="EMBL" id="MIJZ01000012">
    <property type="protein sequence ID" value="OEG12046.1"/>
    <property type="molecule type" value="Genomic_DNA"/>
</dbReference>
<reference evidence="4" key="1">
    <citation type="submission" date="2016-09" db="EMBL/GenBank/DDBJ databases">
        <authorList>
            <person name="Gulvik C.A."/>
        </authorList>
    </citation>
    <scope>NUCLEOTIDE SEQUENCE [LARGE SCALE GENOMIC DNA]</scope>
    <source>
        <strain evidence="4">DSM 23328</strain>
    </source>
</reference>
<keyword evidence="2" id="KW-0732">Signal</keyword>
<feature type="chain" id="PRO_5009177432" description="WxL domain-containing protein" evidence="2">
    <location>
        <begin position="29"/>
        <end position="912"/>
    </location>
</feature>
<accession>A0A1E5GH42</accession>
<gene>
    <name evidence="3" type="ORF">BCR21_07355</name>
</gene>
<proteinExistence type="predicted"/>
<sequence length="912" mass="100684">MIMKNKQYIFLVFLLTFQSLGQISPVFAETIASEEENLSELENDQQKNELQDNLHIIELPKVNTDSPNQPASDYSETEALDKLEPPKNENQLEPVALAEEIVIEGYTYVKVSTRQAFLEAAKLKKNIVLTADVELLSGDQAEIIAGFRLLGRVNKADKKNKLTLNTFAETEQHRGLYALDATFGYGDVFVSDIVIDNKDNGGIISFEEKIIGTQYFDAVEYTSNGGQAFVAKNGIIVINDSSFTQTSTLERYNKAFAETSHLFLSGKTTINHDGFSNDVRVGPFLSIQQSSISSGRVEILENAVVSIETKKSFVSGTGYENFTLDVGENATFTLKVSGDLIESPTSKRPLHYIFGEGSSVTLMDESKKNKKTGMDLTRFIPLRGTTGEFVISAGMDLVVDSNNRYSIFEQESLEDAIPIVIPATTKRVILQNGRSDSNPATTGKIFNLIGNGQGNLFVNSSRIDLYRKGNLSVATGAFINVTAAINHDGREKGNTQIISSTNSNFADTYAAIYDDETAKVRFAAEVIVPLTVEELKDTATKITGTSHPDATVNMKGFFIDGTPFEQAIKVAKNGTFTYELPQALQVGSTVKFSASVGGEGAVTQIDKQVIDTLPPTAKPILQGISINEIAELDVSKLLKDIHDNSEIPPTVEVINPLEAKVGRQEVMVKLTDSSNNTSEIMVPIFVYDDHSQVVLTSETTGFLLWGLDIDVYPEDVTGDISDYLNQRIERKIWSEKEELSNDDFKVQSTDLEEIPLPGKYQASFAYKEQILIIKINVLDKKEKINVMIPKKVLFGTNDLLANQIISPQYEVKNNSSAPITLRVLGLTEEAVSDFELVDLFDKDKQKQQASMSIKTEDAEVHLNTAMDEQVLGQLSGESSKTFTLQGSYFGTYEKLLQPQYKIKLGFQVNDEN</sequence>
<comment type="caution">
    <text evidence="3">The sequence shown here is derived from an EMBL/GenBank/DDBJ whole genome shotgun (WGS) entry which is preliminary data.</text>
</comment>
<dbReference type="AlphaFoldDB" id="A0A1E5GH42"/>
<evidence type="ECO:0008006" key="5">
    <source>
        <dbReference type="Google" id="ProtNLM"/>
    </source>
</evidence>